<dbReference type="eggNOG" id="ENOG50339JG">
    <property type="taxonomic scope" value="Bacteria"/>
</dbReference>
<evidence type="ECO:0000313" key="4">
    <source>
        <dbReference type="EMBL" id="BAK18082.1"/>
    </source>
</evidence>
<reference evidence="5" key="1">
    <citation type="submission" date="2011-04" db="EMBL/GenBank/DDBJ databases">
        <title>Genome sequence of Solibacillus silvestris StLB046.</title>
        <authorList>
            <person name="Morohoshi T."/>
            <person name="Someya N."/>
            <person name="Ikeda T."/>
        </authorList>
    </citation>
    <scope>NUCLEOTIDE SEQUENCE [LARGE SCALE GENOMIC DNA]</scope>
    <source>
        <strain evidence="5">StLB046</strain>
    </source>
</reference>
<dbReference type="STRING" id="1002809.SSIL_3659"/>
<organism evidence="4 5">
    <name type="scientific">Solibacillus silvestris (strain StLB046)</name>
    <name type="common">Bacillus silvestris</name>
    <dbReference type="NCBI Taxonomy" id="1002809"/>
    <lineage>
        <taxon>Bacteria</taxon>
        <taxon>Bacillati</taxon>
        <taxon>Bacillota</taxon>
        <taxon>Bacilli</taxon>
        <taxon>Bacillales</taxon>
        <taxon>Caryophanaceae</taxon>
        <taxon>Solibacillus</taxon>
    </lineage>
</organism>
<dbReference type="NCBIfam" id="TIGR02532">
    <property type="entry name" value="IV_pilin_GFxxxE"/>
    <property type="match status" value="1"/>
</dbReference>
<dbReference type="Pfam" id="PF07963">
    <property type="entry name" value="N_methyl"/>
    <property type="match status" value="1"/>
</dbReference>
<dbReference type="Proteomes" id="UP000006691">
    <property type="component" value="Chromosome"/>
</dbReference>
<dbReference type="AlphaFoldDB" id="F2F452"/>
<name>F2F452_SOLSS</name>
<keyword evidence="3" id="KW-0812">Transmembrane</keyword>
<dbReference type="KEGG" id="siv:SSIL_3659"/>
<dbReference type="InterPro" id="IPR012902">
    <property type="entry name" value="N_methyl_site"/>
</dbReference>
<reference evidence="4 5" key="2">
    <citation type="journal article" date="2012" name="J. Biosci. Bioeng.">
        <title>Complete genome sequence and characterization of the N-acylhomoserine lactone-degrading gene of the potato leaf-associated Solibacillus silvestris.</title>
        <authorList>
            <person name="Morohoshi T."/>
            <person name="Tominaga Y."/>
            <person name="Someya N."/>
            <person name="Ikeda T."/>
        </authorList>
    </citation>
    <scope>NUCLEOTIDE SEQUENCE [LARGE SCALE GENOMIC DNA]</scope>
    <source>
        <strain evidence="4 5">StLB046</strain>
    </source>
</reference>
<protein>
    <submittedName>
        <fullName evidence="4">Type II secretory pathway, pseudopilin PulG</fullName>
    </submittedName>
</protein>
<feature type="transmembrane region" description="Helical" evidence="3">
    <location>
        <begin position="12"/>
        <end position="34"/>
    </location>
</feature>
<evidence type="ECO:0000256" key="2">
    <source>
        <dbReference type="ARBA" id="ARBA00023287"/>
    </source>
</evidence>
<keyword evidence="3" id="KW-1133">Transmembrane helix</keyword>
<proteinExistence type="predicted"/>
<dbReference type="EMBL" id="AP012157">
    <property type="protein sequence ID" value="BAK18082.1"/>
    <property type="molecule type" value="Genomic_DNA"/>
</dbReference>
<keyword evidence="5" id="KW-1185">Reference proteome</keyword>
<gene>
    <name evidence="4" type="ordered locus">SSIL_3659</name>
</gene>
<accession>F2F452</accession>
<evidence type="ECO:0000313" key="5">
    <source>
        <dbReference type="Proteomes" id="UP000006691"/>
    </source>
</evidence>
<dbReference type="PATRIC" id="fig|1002809.3.peg.3706"/>
<evidence type="ECO:0000256" key="3">
    <source>
        <dbReference type="SAM" id="Phobius"/>
    </source>
</evidence>
<evidence type="ECO:0000256" key="1">
    <source>
        <dbReference type="ARBA" id="ARBA00004241"/>
    </source>
</evidence>
<keyword evidence="3" id="KW-0472">Membrane</keyword>
<comment type="subcellular location">
    <subcellularLocation>
        <location evidence="1">Cell surface</location>
    </subcellularLocation>
</comment>
<sequence length="192" mass="21970">MLQLSRKLINQNGITLVELLVVISLTSIVSMFLITITIKAMQTNQTIYQETVLRDEADIIMSKFFKTIYSLKQEQLVINETESIEGIYTHFLYITNNLSICERDEKGVLKNKTNCKANSFPVGFETKNSITKIKLLNNEVYEITNKGIQICPDSKIIGNPKDTNIYEIELTLKLTNKHGTKKMTFKTEIQPI</sequence>
<dbReference type="GO" id="GO:0009986">
    <property type="term" value="C:cell surface"/>
    <property type="evidence" value="ECO:0007669"/>
    <property type="project" value="UniProtKB-SubCell"/>
</dbReference>
<keyword evidence="2" id="KW-0178">Competence</keyword>
<dbReference type="HOGENOM" id="CLU_1414345_0_0_9"/>
<dbReference type="GO" id="GO:0030420">
    <property type="term" value="P:establishment of competence for transformation"/>
    <property type="evidence" value="ECO:0007669"/>
    <property type="project" value="UniProtKB-KW"/>
</dbReference>